<dbReference type="Proteomes" id="UP000494040">
    <property type="component" value="Unassembled WGS sequence"/>
</dbReference>
<protein>
    <submittedName>
        <fullName evidence="1">Uncharacterized protein</fullName>
    </submittedName>
</protein>
<dbReference type="KEGG" id="clec:106665930"/>
<proteinExistence type="predicted"/>
<dbReference type="AlphaFoldDB" id="A0A8I6RMM5"/>
<organism evidence="1 2">
    <name type="scientific">Cimex lectularius</name>
    <name type="common">Bed bug</name>
    <name type="synonym">Acanthia lectularia</name>
    <dbReference type="NCBI Taxonomy" id="79782"/>
    <lineage>
        <taxon>Eukaryota</taxon>
        <taxon>Metazoa</taxon>
        <taxon>Ecdysozoa</taxon>
        <taxon>Arthropoda</taxon>
        <taxon>Hexapoda</taxon>
        <taxon>Insecta</taxon>
        <taxon>Pterygota</taxon>
        <taxon>Neoptera</taxon>
        <taxon>Paraneoptera</taxon>
        <taxon>Hemiptera</taxon>
        <taxon>Heteroptera</taxon>
        <taxon>Panheteroptera</taxon>
        <taxon>Cimicomorpha</taxon>
        <taxon>Cimicidae</taxon>
        <taxon>Cimex</taxon>
    </lineage>
</organism>
<dbReference type="RefSeq" id="XP_014248231.1">
    <property type="nucleotide sequence ID" value="XM_014392745.2"/>
</dbReference>
<name>A0A8I6RMM5_CIMLE</name>
<sequence>MDCPIHCKLDGIPIMPTPRDVSAIDPYCCNMRRDSWFIESDDISATESDFFRPPLDPWRMKYYPCAENFMYGPQPAVEFMPTYPPPFPPPVSRHPPKFASSSSSSSGSLAKAKHYFCPRCFRYGVREPIDLSTNLNPSMRFQNVTTVQKSDDIMVPSRNRQNQKNLRASYDGDLCSNNYSFIHEVNSPSNDSCTKVNNKELKKINMSSSSLIVHKKNARRTKLRYIDSIKNVCFM</sequence>
<evidence type="ECO:0000313" key="2">
    <source>
        <dbReference type="Proteomes" id="UP000494040"/>
    </source>
</evidence>
<accession>A0A8I6RMM5</accession>
<dbReference type="GeneID" id="106665930"/>
<dbReference type="EnsemblMetazoa" id="XM_014392745.2">
    <property type="protein sequence ID" value="XP_014248231.1"/>
    <property type="gene ID" value="LOC106665930"/>
</dbReference>
<reference evidence="1" key="1">
    <citation type="submission" date="2022-01" db="UniProtKB">
        <authorList>
            <consortium name="EnsemblMetazoa"/>
        </authorList>
    </citation>
    <scope>IDENTIFICATION</scope>
</reference>
<keyword evidence="2" id="KW-1185">Reference proteome</keyword>
<evidence type="ECO:0000313" key="1">
    <source>
        <dbReference type="EnsemblMetazoa" id="XP_014248231.1"/>
    </source>
</evidence>